<dbReference type="EMBL" id="JAELYA010000001">
    <property type="protein sequence ID" value="MBO3273683.1"/>
    <property type="molecule type" value="Genomic_DNA"/>
</dbReference>
<sequence length="210" mass="23596">MDNGRTVAKGSIAKRMTLVITLLLLFAGLLSTSFLPSKEKGFKGLRYKTLEFEIQVIFFGIAGGVIIQTYTCCQSRRTALNESRKAALCRLIDAYSRTKKIRRNIREKCKSSACDDSNQHSKTISYESCQEQFDPINTTQLSLESLAREPKVIKIELPEQKILLPQILTIKNPLNRFIDEFERTPSTFSLGQNIPLESTPLLGSFIAKGS</sequence>
<keyword evidence="3" id="KW-1185">Reference proteome</keyword>
<comment type="caution">
    <text evidence="2">The sequence shown here is derived from an EMBL/GenBank/DDBJ whole genome shotgun (WGS) entry which is preliminary data.</text>
</comment>
<dbReference type="RefSeq" id="WP_208311516.1">
    <property type="nucleotide sequence ID" value="NZ_JAELYA010000001.1"/>
</dbReference>
<evidence type="ECO:0000256" key="1">
    <source>
        <dbReference type="SAM" id="Phobius"/>
    </source>
</evidence>
<keyword evidence="1" id="KW-0472">Membrane</keyword>
<accession>A0ABS3TJW5</accession>
<keyword evidence="1" id="KW-1133">Transmembrane helix</keyword>
<reference evidence="2 3" key="1">
    <citation type="submission" date="2020-12" db="EMBL/GenBank/DDBJ databases">
        <title>Pseudomonas schmalbachii sp. nov. isolated from millipede gut.</title>
        <authorList>
            <person name="Shelomi M."/>
        </authorList>
    </citation>
    <scope>NUCLEOTIDE SEQUENCE [LARGE SCALE GENOMIC DNA]</scope>
    <source>
        <strain evidence="2 3">Milli4</strain>
    </source>
</reference>
<gene>
    <name evidence="2" type="ORF">JFY56_00405</name>
</gene>
<feature type="transmembrane region" description="Helical" evidence="1">
    <location>
        <begin position="12"/>
        <end position="34"/>
    </location>
</feature>
<name>A0ABS3TJW5_9PSED</name>
<evidence type="ECO:0000313" key="2">
    <source>
        <dbReference type="EMBL" id="MBO3273683.1"/>
    </source>
</evidence>
<keyword evidence="1" id="KW-0812">Transmembrane</keyword>
<protein>
    <submittedName>
        <fullName evidence="2">Uncharacterized protein</fullName>
    </submittedName>
</protein>
<feature type="transmembrane region" description="Helical" evidence="1">
    <location>
        <begin position="54"/>
        <end position="73"/>
    </location>
</feature>
<organism evidence="2 3">
    <name type="scientific">Pseudomonas schmalbachii</name>
    <dbReference type="NCBI Taxonomy" id="2816993"/>
    <lineage>
        <taxon>Bacteria</taxon>
        <taxon>Pseudomonadati</taxon>
        <taxon>Pseudomonadota</taxon>
        <taxon>Gammaproteobacteria</taxon>
        <taxon>Pseudomonadales</taxon>
        <taxon>Pseudomonadaceae</taxon>
        <taxon>Pseudomonas</taxon>
    </lineage>
</organism>
<proteinExistence type="predicted"/>
<evidence type="ECO:0000313" key="3">
    <source>
        <dbReference type="Proteomes" id="UP000669060"/>
    </source>
</evidence>
<dbReference type="Proteomes" id="UP000669060">
    <property type="component" value="Unassembled WGS sequence"/>
</dbReference>